<protein>
    <recommendedName>
        <fullName evidence="4">Molybdenum ABC transporter permease</fullName>
    </recommendedName>
</protein>
<evidence type="ECO:0000313" key="3">
    <source>
        <dbReference type="Proteomes" id="UP000192796"/>
    </source>
</evidence>
<name>A0A1V9G4M2_9BACT</name>
<proteinExistence type="predicted"/>
<organism evidence="2 3">
    <name type="scientific">Niastella vici</name>
    <dbReference type="NCBI Taxonomy" id="1703345"/>
    <lineage>
        <taxon>Bacteria</taxon>
        <taxon>Pseudomonadati</taxon>
        <taxon>Bacteroidota</taxon>
        <taxon>Chitinophagia</taxon>
        <taxon>Chitinophagales</taxon>
        <taxon>Chitinophagaceae</taxon>
        <taxon>Niastella</taxon>
    </lineage>
</organism>
<dbReference type="AlphaFoldDB" id="A0A1V9G4M2"/>
<keyword evidence="1" id="KW-1133">Transmembrane helix</keyword>
<dbReference type="STRING" id="1703345.A3860_17675"/>
<comment type="caution">
    <text evidence="2">The sequence shown here is derived from an EMBL/GenBank/DDBJ whole genome shotgun (WGS) entry which is preliminary data.</text>
</comment>
<keyword evidence="3" id="KW-1185">Reference proteome</keyword>
<evidence type="ECO:0008006" key="4">
    <source>
        <dbReference type="Google" id="ProtNLM"/>
    </source>
</evidence>
<accession>A0A1V9G4M2</accession>
<keyword evidence="1" id="KW-0472">Membrane</keyword>
<feature type="transmembrane region" description="Helical" evidence="1">
    <location>
        <begin position="6"/>
        <end position="25"/>
    </location>
</feature>
<feature type="transmembrane region" description="Helical" evidence="1">
    <location>
        <begin position="56"/>
        <end position="76"/>
    </location>
</feature>
<sequence>MLDKQSMRILGAIMFILGIIIIFAINKKRFNRRTITGMEVFNSYEDSMATRGGEGCLKLIAWVFIFGGGSMFLLSLD</sequence>
<gene>
    <name evidence="2" type="ORF">A3860_17675</name>
</gene>
<evidence type="ECO:0000256" key="1">
    <source>
        <dbReference type="SAM" id="Phobius"/>
    </source>
</evidence>
<keyword evidence="1" id="KW-0812">Transmembrane</keyword>
<reference evidence="2 3" key="1">
    <citation type="submission" date="2016-03" db="EMBL/GenBank/DDBJ databases">
        <title>Niastella vici sp. nov., isolated from farmland soil.</title>
        <authorList>
            <person name="Chen L."/>
            <person name="Wang D."/>
            <person name="Yang S."/>
            <person name="Wang G."/>
        </authorList>
    </citation>
    <scope>NUCLEOTIDE SEQUENCE [LARGE SCALE GENOMIC DNA]</scope>
    <source>
        <strain evidence="2 3">DJ57</strain>
    </source>
</reference>
<dbReference type="Proteomes" id="UP000192796">
    <property type="component" value="Unassembled WGS sequence"/>
</dbReference>
<evidence type="ECO:0000313" key="2">
    <source>
        <dbReference type="EMBL" id="OQP65494.1"/>
    </source>
</evidence>
<dbReference type="EMBL" id="LVYD01000024">
    <property type="protein sequence ID" value="OQP65494.1"/>
    <property type="molecule type" value="Genomic_DNA"/>
</dbReference>